<dbReference type="InterPro" id="IPR034701">
    <property type="entry name" value="CdaA"/>
</dbReference>
<dbReference type="PATRIC" id="fig|1156395.6.peg.1835"/>
<dbReference type="PANTHER" id="PTHR34185:SF1">
    <property type="entry name" value="DIADENYLATE CYCLASE"/>
    <property type="match status" value="1"/>
</dbReference>
<dbReference type="Pfam" id="PF02457">
    <property type="entry name" value="DAC"/>
    <property type="match status" value="1"/>
</dbReference>
<dbReference type="GO" id="GO:0106408">
    <property type="term" value="F:diadenylate cyclase activity"/>
    <property type="evidence" value="ECO:0007669"/>
    <property type="project" value="UniProtKB-EC"/>
</dbReference>
<dbReference type="InterPro" id="IPR045585">
    <property type="entry name" value="CdaA_N"/>
</dbReference>
<evidence type="ECO:0000256" key="3">
    <source>
        <dbReference type="ARBA" id="ARBA00022679"/>
    </source>
</evidence>
<dbReference type="GO" id="GO:0005524">
    <property type="term" value="F:ATP binding"/>
    <property type="evidence" value="ECO:0007669"/>
    <property type="project" value="UniProtKB-UniRule"/>
</dbReference>
<dbReference type="AlphaFoldDB" id="A0A1B9F4A5"/>
<evidence type="ECO:0000313" key="12">
    <source>
        <dbReference type="EMBL" id="OCC14760.1"/>
    </source>
</evidence>
<evidence type="ECO:0000256" key="8">
    <source>
        <dbReference type="ARBA" id="ARBA00022989"/>
    </source>
</evidence>
<gene>
    <name evidence="10" type="primary">dacA</name>
    <name evidence="12" type="ORF">DBT_1820</name>
</gene>
<dbReference type="SUPFAM" id="SSF143597">
    <property type="entry name" value="YojJ-like"/>
    <property type="match status" value="1"/>
</dbReference>
<dbReference type="InterPro" id="IPR003390">
    <property type="entry name" value="DNA_integrity_scan_DisA_N"/>
</dbReference>
<comment type="caution">
    <text evidence="12">The sequence shown here is derived from an EMBL/GenBank/DDBJ whole genome shotgun (WGS) entry which is preliminary data.</text>
</comment>
<keyword evidence="5 10" id="KW-0548">Nucleotidyltransferase</keyword>
<dbReference type="PROSITE" id="PS51794">
    <property type="entry name" value="DAC"/>
    <property type="match status" value="1"/>
</dbReference>
<dbReference type="PIRSF" id="PIRSF004793">
    <property type="entry name" value="UCP004793"/>
    <property type="match status" value="1"/>
</dbReference>
<dbReference type="Gene3D" id="3.40.1700.10">
    <property type="entry name" value="DNA integrity scanning protein, DisA, N-terminal domain"/>
    <property type="match status" value="1"/>
</dbReference>
<dbReference type="EMBL" id="MAGO01000009">
    <property type="protein sequence ID" value="OCC14760.1"/>
    <property type="molecule type" value="Genomic_DNA"/>
</dbReference>
<evidence type="ECO:0000256" key="5">
    <source>
        <dbReference type="ARBA" id="ARBA00022695"/>
    </source>
</evidence>
<dbReference type="FunFam" id="3.40.1700.10:FF:000002">
    <property type="entry name" value="Diadenylate cyclase"/>
    <property type="match status" value="1"/>
</dbReference>
<evidence type="ECO:0000256" key="2">
    <source>
        <dbReference type="ARBA" id="ARBA00022475"/>
    </source>
</evidence>
<comment type="subunit">
    <text evidence="10">Probably a homodimer.</text>
</comment>
<keyword evidence="3 10" id="KW-0808">Transferase</keyword>
<evidence type="ECO:0000259" key="11">
    <source>
        <dbReference type="PROSITE" id="PS51794"/>
    </source>
</evidence>
<keyword evidence="2 10" id="KW-1003">Cell membrane</keyword>
<dbReference type="PANTHER" id="PTHR34185">
    <property type="entry name" value="DIADENYLATE CYCLASE"/>
    <property type="match status" value="1"/>
</dbReference>
<comment type="function">
    <text evidence="10">Catalyzes the condensation of 2 ATP molecules into cyclic di-AMP (c-di-AMP), a second messenger used to regulate differing processes in different bacteria.</text>
</comment>
<dbReference type="InterPro" id="IPR050338">
    <property type="entry name" value="DisA"/>
</dbReference>
<feature type="transmembrane region" description="Helical" evidence="10">
    <location>
        <begin position="62"/>
        <end position="83"/>
    </location>
</feature>
<dbReference type="InterPro" id="IPR014046">
    <property type="entry name" value="C-di-AMP_synthase"/>
</dbReference>
<evidence type="ECO:0000256" key="7">
    <source>
        <dbReference type="ARBA" id="ARBA00022840"/>
    </source>
</evidence>
<keyword evidence="6 10" id="KW-0547">Nucleotide-binding</keyword>
<organism evidence="12 13">
    <name type="scientific">Dissulfuribacter thermophilus</name>
    <dbReference type="NCBI Taxonomy" id="1156395"/>
    <lineage>
        <taxon>Bacteria</taxon>
        <taxon>Pseudomonadati</taxon>
        <taxon>Thermodesulfobacteriota</taxon>
        <taxon>Dissulfuribacteria</taxon>
        <taxon>Dissulfuribacterales</taxon>
        <taxon>Dissulfuribacteraceae</taxon>
        <taxon>Dissulfuribacter</taxon>
    </lineage>
</organism>
<dbReference type="NCBIfam" id="TIGR00159">
    <property type="entry name" value="diadenylate cyclase CdaA"/>
    <property type="match status" value="1"/>
</dbReference>
<evidence type="ECO:0000256" key="10">
    <source>
        <dbReference type="HAMAP-Rule" id="MF_01499"/>
    </source>
</evidence>
<dbReference type="HAMAP" id="MF_01499">
    <property type="entry name" value="DacA"/>
    <property type="match status" value="1"/>
</dbReference>
<dbReference type="Proteomes" id="UP000093080">
    <property type="component" value="Unassembled WGS sequence"/>
</dbReference>
<evidence type="ECO:0000313" key="13">
    <source>
        <dbReference type="Proteomes" id="UP000093080"/>
    </source>
</evidence>
<dbReference type="GO" id="GO:0006171">
    <property type="term" value="P:cAMP biosynthetic process"/>
    <property type="evidence" value="ECO:0007669"/>
    <property type="project" value="InterPro"/>
</dbReference>
<evidence type="ECO:0000256" key="6">
    <source>
        <dbReference type="ARBA" id="ARBA00022741"/>
    </source>
</evidence>
<dbReference type="OrthoDB" id="9807385at2"/>
<dbReference type="RefSeq" id="WP_067619254.1">
    <property type="nucleotide sequence ID" value="NZ_MAGO01000009.1"/>
</dbReference>
<comment type="similarity">
    <text evidence="10">Belongs to the adenylate cyclase family. DacA/CdaA subfamily.</text>
</comment>
<feature type="transmembrane region" description="Helical" evidence="10">
    <location>
        <begin position="39"/>
        <end position="56"/>
    </location>
</feature>
<keyword evidence="13" id="KW-1185">Reference proteome</keyword>
<keyword evidence="7 10" id="KW-0067">ATP-binding</keyword>
<evidence type="ECO:0000256" key="4">
    <source>
        <dbReference type="ARBA" id="ARBA00022692"/>
    </source>
</evidence>
<dbReference type="Pfam" id="PF19293">
    <property type="entry name" value="CdaA_N"/>
    <property type="match status" value="1"/>
</dbReference>
<keyword evidence="8 10" id="KW-1133">Transmembrane helix</keyword>
<feature type="domain" description="DAC" evidence="11">
    <location>
        <begin position="84"/>
        <end position="239"/>
    </location>
</feature>
<dbReference type="STRING" id="1156395.DBT_1820"/>
<dbReference type="InterPro" id="IPR036888">
    <property type="entry name" value="DNA_integrity_DisA_N_sf"/>
</dbReference>
<reference evidence="12 13" key="1">
    <citation type="submission" date="2016-06" db="EMBL/GenBank/DDBJ databases">
        <title>Respiratory ammonification of nitrate coupled to the oxidation of elemental sulfur in deep-sea autotrophic thermophilic bacteria.</title>
        <authorList>
            <person name="Slobodkina G.B."/>
            <person name="Mardanov A.V."/>
            <person name="Ravin N.V."/>
            <person name="Frolova A.A."/>
            <person name="Viryasiv M.B."/>
            <person name="Chernyh N.A."/>
            <person name="Bonch-Osmolovskaya E.A."/>
            <person name="Slobodkin A.I."/>
        </authorList>
    </citation>
    <scope>NUCLEOTIDE SEQUENCE [LARGE SCALE GENOMIC DNA]</scope>
    <source>
        <strain evidence="12 13">S69</strain>
    </source>
</reference>
<keyword evidence="4 10" id="KW-0812">Transmembrane</keyword>
<accession>A0A1B9F4A5</accession>
<dbReference type="EC" id="2.7.7.85" evidence="10"/>
<comment type="catalytic activity">
    <reaction evidence="1 10">
        <text>2 ATP = 3',3'-c-di-AMP + 2 diphosphate</text>
        <dbReference type="Rhea" id="RHEA:35655"/>
        <dbReference type="ChEBI" id="CHEBI:30616"/>
        <dbReference type="ChEBI" id="CHEBI:33019"/>
        <dbReference type="ChEBI" id="CHEBI:71500"/>
        <dbReference type="EC" id="2.7.7.85"/>
    </reaction>
</comment>
<keyword evidence="9 10" id="KW-0472">Membrane</keyword>
<name>A0A1B9F4A5_9BACT</name>
<evidence type="ECO:0000256" key="9">
    <source>
        <dbReference type="ARBA" id="ARBA00023136"/>
    </source>
</evidence>
<protein>
    <recommendedName>
        <fullName evidence="10">Diadenylate cyclase</fullName>
        <shortName evidence="10">DAC</shortName>
        <ecNumber evidence="10">2.7.7.85</ecNumber>
    </recommendedName>
    <alternativeName>
        <fullName evidence="10">Cyclic-di-AMP synthase</fullName>
        <shortName evidence="10">c-di-AMP synthase</shortName>
    </alternativeName>
</protein>
<sequence>MFQVIQGYIPVLRWQDLVDILVVAFIIYRVILLIRGTRAVQMAAGLALITVIYFAARWLQLYTLHWLLGTILSSLFLLIVIIFQDDIRRALTQMGQTPFIRMRIKTFHTLEEIAKAASSLSSSKTGALIVMERRVGLNDHIDSGVLLDAEVSKSLLESIFNKESPLHDGAVIIQKGRLTVAGCVLPLSTSPYIDRQLGTRHRAAIGITEQTDAVAVVVSEETGSISVAMDGKLTRNIDSSLLRRILHNAFSIEENDKPWWRRKLLG</sequence>
<feature type="transmembrane region" description="Helical" evidence="10">
    <location>
        <begin position="12"/>
        <end position="32"/>
    </location>
</feature>
<evidence type="ECO:0000256" key="1">
    <source>
        <dbReference type="ARBA" id="ARBA00000877"/>
    </source>
</evidence>
<proteinExistence type="inferred from homology"/>
<comment type="caution">
    <text evidence="10">Lacks conserved residue(s) required for the propagation of feature annotation.</text>
</comment>
<dbReference type="GO" id="GO:0004016">
    <property type="term" value="F:adenylate cyclase activity"/>
    <property type="evidence" value="ECO:0007669"/>
    <property type="project" value="UniProtKB-UniRule"/>
</dbReference>